<dbReference type="STRING" id="706191.PANA_3202"/>
<dbReference type="EMBL" id="CP001875">
    <property type="protein sequence ID" value="ADD78369.1"/>
    <property type="molecule type" value="Genomic_DNA"/>
</dbReference>
<dbReference type="HOGENOM" id="CLU_046006_13_3_6"/>
<keyword evidence="3" id="KW-1185">Reference proteome</keyword>
<accession>D4GMA1</accession>
<dbReference type="KEGG" id="pam:PANA_3202"/>
<organism evidence="2 3">
    <name type="scientific">Pantoea ananatis (strain LMG 20103)</name>
    <dbReference type="NCBI Taxonomy" id="706191"/>
    <lineage>
        <taxon>Bacteria</taxon>
        <taxon>Pseudomonadati</taxon>
        <taxon>Pseudomonadota</taxon>
        <taxon>Gammaproteobacteria</taxon>
        <taxon>Enterobacterales</taxon>
        <taxon>Erwiniaceae</taxon>
        <taxon>Pantoea</taxon>
    </lineage>
</organism>
<gene>
    <name evidence="2" type="ordered locus">PANA_3202</name>
</gene>
<dbReference type="eggNOG" id="COG0346">
    <property type="taxonomic scope" value="Bacteria"/>
</dbReference>
<feature type="domain" description="VOC" evidence="1">
    <location>
        <begin position="12"/>
        <end position="125"/>
    </location>
</feature>
<dbReference type="InterPro" id="IPR029068">
    <property type="entry name" value="Glyas_Bleomycin-R_OHBP_Dase"/>
</dbReference>
<name>D4GMA1_PANAM</name>
<evidence type="ECO:0000313" key="3">
    <source>
        <dbReference type="Proteomes" id="UP000001702"/>
    </source>
</evidence>
<proteinExistence type="predicted"/>
<dbReference type="Gene3D" id="3.10.180.10">
    <property type="entry name" value="2,3-Dihydroxybiphenyl 1,2-Dioxygenase, domain 1"/>
    <property type="match status" value="1"/>
</dbReference>
<evidence type="ECO:0000259" key="1">
    <source>
        <dbReference type="PROSITE" id="PS51819"/>
    </source>
</evidence>
<dbReference type="Proteomes" id="UP000001702">
    <property type="component" value="Chromosome"/>
</dbReference>
<protein>
    <recommendedName>
        <fullName evidence="1">VOC domain-containing protein</fullName>
    </recommendedName>
</protein>
<dbReference type="PROSITE" id="PS51819">
    <property type="entry name" value="VOC"/>
    <property type="match status" value="1"/>
</dbReference>
<dbReference type="InterPro" id="IPR004360">
    <property type="entry name" value="Glyas_Fos-R_dOase_dom"/>
</dbReference>
<dbReference type="InterPro" id="IPR037523">
    <property type="entry name" value="VOC_core"/>
</dbReference>
<dbReference type="AlphaFoldDB" id="D4GMA1"/>
<reference evidence="2 3" key="1">
    <citation type="journal article" date="2010" name="J. Bacteriol.">
        <title>Genome sequence of Pantoea ananatis LMG20103, the causative agent of Eucalyptus blight and dieback.</title>
        <authorList>
            <person name="De Maayer P."/>
            <person name="Chan W.Y."/>
            <person name="Venter S.N."/>
            <person name="Toth I.K."/>
            <person name="Birch P.R."/>
            <person name="Joubert F."/>
            <person name="Coutinho T.A."/>
        </authorList>
    </citation>
    <scope>NUCLEOTIDE SEQUENCE [LARGE SCALE GENOMIC DNA]</scope>
    <source>
        <strain evidence="2 3">LMG 20103</strain>
    </source>
</reference>
<evidence type="ECO:0000313" key="2">
    <source>
        <dbReference type="EMBL" id="ADD78369.1"/>
    </source>
</evidence>
<sequence length="127" mass="14149">MCGLTGEGNRMAVKRIVANIRAGNMEEAERFYGDILDLKLAMDHGWIMTWAADNTMVPQVSIAREGGAGTAVPDLSIEVDNLDEVYQRVVAARLPVDYALTEEAWGVRRFYVRDPFGRLINILSHVP</sequence>
<dbReference type="SUPFAM" id="SSF54593">
    <property type="entry name" value="Glyoxalase/Bleomycin resistance protein/Dihydroxybiphenyl dioxygenase"/>
    <property type="match status" value="1"/>
</dbReference>
<dbReference type="Pfam" id="PF00903">
    <property type="entry name" value="Glyoxalase"/>
    <property type="match status" value="1"/>
</dbReference>